<dbReference type="InterPro" id="IPR002018">
    <property type="entry name" value="CarbesteraseB"/>
</dbReference>
<dbReference type="InterPro" id="IPR019826">
    <property type="entry name" value="Carboxylesterase_B_AS"/>
</dbReference>
<dbReference type="Gene3D" id="3.40.50.1820">
    <property type="entry name" value="alpha/beta hydrolase"/>
    <property type="match status" value="1"/>
</dbReference>
<organism evidence="6 7">
    <name type="scientific">Streptomyces marokkonensis</name>
    <dbReference type="NCBI Taxonomy" id="324855"/>
    <lineage>
        <taxon>Bacteria</taxon>
        <taxon>Bacillati</taxon>
        <taxon>Actinomycetota</taxon>
        <taxon>Actinomycetes</taxon>
        <taxon>Kitasatosporales</taxon>
        <taxon>Streptomycetaceae</taxon>
        <taxon>Streptomyces</taxon>
    </lineage>
</organism>
<name>A0ABP7RNP9_9ACTN</name>
<evidence type="ECO:0000256" key="3">
    <source>
        <dbReference type="RuleBase" id="RU361235"/>
    </source>
</evidence>
<dbReference type="PANTHER" id="PTHR11559">
    <property type="entry name" value="CARBOXYLESTERASE"/>
    <property type="match status" value="1"/>
</dbReference>
<evidence type="ECO:0000259" key="5">
    <source>
        <dbReference type="Pfam" id="PF00135"/>
    </source>
</evidence>
<proteinExistence type="inferred from homology"/>
<keyword evidence="2 3" id="KW-0378">Hydrolase</keyword>
<dbReference type="EC" id="3.1.1.-" evidence="3"/>
<dbReference type="EMBL" id="BAABCQ010000136">
    <property type="protein sequence ID" value="GAA3999985.1"/>
    <property type="molecule type" value="Genomic_DNA"/>
</dbReference>
<dbReference type="InterPro" id="IPR050309">
    <property type="entry name" value="Type-B_Carboxylest/Lipase"/>
</dbReference>
<feature type="domain" description="Carboxylesterase type B" evidence="5">
    <location>
        <begin position="34"/>
        <end position="517"/>
    </location>
</feature>
<comment type="caution">
    <text evidence="6">The sequence shown here is derived from an EMBL/GenBank/DDBJ whole genome shotgun (WGS) entry which is preliminary data.</text>
</comment>
<dbReference type="RefSeq" id="WP_345595932.1">
    <property type="nucleotide sequence ID" value="NZ_BAABCQ010000136.1"/>
</dbReference>
<dbReference type="Pfam" id="PF00135">
    <property type="entry name" value="COesterase"/>
    <property type="match status" value="1"/>
</dbReference>
<protein>
    <recommendedName>
        <fullName evidence="3">Carboxylic ester hydrolase</fullName>
        <ecNumber evidence="3">3.1.1.-</ecNumber>
    </recommendedName>
</protein>
<dbReference type="Proteomes" id="UP001500034">
    <property type="component" value="Unassembled WGS sequence"/>
</dbReference>
<reference evidence="7" key="1">
    <citation type="journal article" date="2019" name="Int. J. Syst. Evol. Microbiol.">
        <title>The Global Catalogue of Microorganisms (GCM) 10K type strain sequencing project: providing services to taxonomists for standard genome sequencing and annotation.</title>
        <authorList>
            <consortium name="The Broad Institute Genomics Platform"/>
            <consortium name="The Broad Institute Genome Sequencing Center for Infectious Disease"/>
            <person name="Wu L."/>
            <person name="Ma J."/>
        </authorList>
    </citation>
    <scope>NUCLEOTIDE SEQUENCE [LARGE SCALE GENOMIC DNA]</scope>
    <source>
        <strain evidence="7">JCM 17027</strain>
    </source>
</reference>
<evidence type="ECO:0000256" key="1">
    <source>
        <dbReference type="ARBA" id="ARBA00005964"/>
    </source>
</evidence>
<feature type="signal peptide" evidence="3">
    <location>
        <begin position="1"/>
        <end position="21"/>
    </location>
</feature>
<dbReference type="PROSITE" id="PS00122">
    <property type="entry name" value="CARBOXYLESTERASE_B_1"/>
    <property type="match status" value="1"/>
</dbReference>
<sequence length="538" mass="57229">MLKKTAHLAIALGITAGLMSAAGTAAATGHGAGPVVRTDKGPVRGTVTDTVRVFQGIPYAAAPTDERRWAPTAPARRWHGVLDATRPGSACPQTGTTPPAGPASSDEDCLFVNVTTPRTASAGPRPVMVYLHGGDHTDGSGDVHGARRLAAQGDVVVVTVNYRLGALGYLAHPDLEGRRGESGNYGFLDQQAALRWVQRNAPAFGGDRGNVTLFGQSAGAYSTCAHMVAPSSAGLFHRAVLQSGACLGTDHIRERADALEEGEDAVQAIENRITGGEEVPVGEPADWHTAEPEDLVYGFGQGPFPYGPVYGGQLLPRTPREAFATGEFNKVPVLQGINREEGRAGAYGAEMGKKADPEDPGATLDEADYQRLLNEQFDPREAAAIAVRYPVDAYGGNPALALGAVLTDSDLARRTVDTGRALSRAVRTYTYEFADHATPWYADEESYPKPSFPMGAAHTFELPYLFELTEFDALTADQQRLSDSMIRIWSDFARTGEAGWKPTTAASPNAYSLASGPGGSRPVDFAKDHQYEFWKSLG</sequence>
<gene>
    <name evidence="6" type="ORF">GCM10022384_53720</name>
</gene>
<feature type="compositionally biased region" description="Low complexity" evidence="4">
    <location>
        <begin position="94"/>
        <end position="104"/>
    </location>
</feature>
<feature type="chain" id="PRO_5044976201" description="Carboxylic ester hydrolase" evidence="3">
    <location>
        <begin position="22"/>
        <end position="538"/>
    </location>
</feature>
<evidence type="ECO:0000256" key="2">
    <source>
        <dbReference type="ARBA" id="ARBA00022801"/>
    </source>
</evidence>
<evidence type="ECO:0000313" key="7">
    <source>
        <dbReference type="Proteomes" id="UP001500034"/>
    </source>
</evidence>
<keyword evidence="3" id="KW-0732">Signal</keyword>
<evidence type="ECO:0000313" key="6">
    <source>
        <dbReference type="EMBL" id="GAA3999985.1"/>
    </source>
</evidence>
<feature type="region of interest" description="Disordered" evidence="4">
    <location>
        <begin position="83"/>
        <end position="107"/>
    </location>
</feature>
<evidence type="ECO:0000256" key="4">
    <source>
        <dbReference type="SAM" id="MobiDB-lite"/>
    </source>
</evidence>
<dbReference type="SUPFAM" id="SSF53474">
    <property type="entry name" value="alpha/beta-Hydrolases"/>
    <property type="match status" value="1"/>
</dbReference>
<keyword evidence="7" id="KW-1185">Reference proteome</keyword>
<comment type="similarity">
    <text evidence="1 3">Belongs to the type-B carboxylesterase/lipase family.</text>
</comment>
<dbReference type="InterPro" id="IPR029058">
    <property type="entry name" value="AB_hydrolase_fold"/>
</dbReference>
<accession>A0ABP7RNP9</accession>